<gene>
    <name evidence="1" type="ORF">GCM10009020_35370</name>
</gene>
<evidence type="ECO:0000313" key="2">
    <source>
        <dbReference type="Proteomes" id="UP001500420"/>
    </source>
</evidence>
<dbReference type="Proteomes" id="UP001500420">
    <property type="component" value="Unassembled WGS sequence"/>
</dbReference>
<proteinExistence type="predicted"/>
<reference evidence="1 2" key="1">
    <citation type="journal article" date="2019" name="Int. J. Syst. Evol. Microbiol.">
        <title>The Global Catalogue of Microorganisms (GCM) 10K type strain sequencing project: providing services to taxonomists for standard genome sequencing and annotation.</title>
        <authorList>
            <consortium name="The Broad Institute Genomics Platform"/>
            <consortium name="The Broad Institute Genome Sequencing Center for Infectious Disease"/>
            <person name="Wu L."/>
            <person name="Ma J."/>
        </authorList>
    </citation>
    <scope>NUCLEOTIDE SEQUENCE [LARGE SCALE GENOMIC DNA]</scope>
    <source>
        <strain evidence="1 2">JCM 16328</strain>
    </source>
</reference>
<organism evidence="1 2">
    <name type="scientific">Natronoarchaeum mannanilyticum</name>
    <dbReference type="NCBI Taxonomy" id="926360"/>
    <lineage>
        <taxon>Archaea</taxon>
        <taxon>Methanobacteriati</taxon>
        <taxon>Methanobacteriota</taxon>
        <taxon>Stenosarchaea group</taxon>
        <taxon>Halobacteria</taxon>
        <taxon>Halobacteriales</taxon>
        <taxon>Natronoarchaeaceae</taxon>
    </lineage>
</organism>
<name>A0AAV3TDS6_9EURY</name>
<dbReference type="EMBL" id="BAAADV010000008">
    <property type="protein sequence ID" value="GAA0682946.1"/>
    <property type="molecule type" value="Genomic_DNA"/>
</dbReference>
<accession>A0AAV3TDS6</accession>
<sequence>MAFVLESEAVAVKYCMQPRPRIDEKECVIDEMFLAEFRKEHLGNRLISRRNKLHVQQSVRFRIDRSVQPELLVIQLDHGHVNCDVIRLGAVTEL</sequence>
<dbReference type="AlphaFoldDB" id="A0AAV3TDS6"/>
<keyword evidence="2" id="KW-1185">Reference proteome</keyword>
<evidence type="ECO:0000313" key="1">
    <source>
        <dbReference type="EMBL" id="GAA0682946.1"/>
    </source>
</evidence>
<comment type="caution">
    <text evidence="1">The sequence shown here is derived from an EMBL/GenBank/DDBJ whole genome shotgun (WGS) entry which is preliminary data.</text>
</comment>
<protein>
    <submittedName>
        <fullName evidence="1">Uncharacterized protein</fullName>
    </submittedName>
</protein>